<protein>
    <submittedName>
        <fullName evidence="1">Phage tail protein</fullName>
    </submittedName>
</protein>
<name>A0A7W3AN80_9ESCH</name>
<comment type="caution">
    <text evidence="1">The sequence shown here is derived from an EMBL/GenBank/DDBJ whole genome shotgun (WGS) entry which is preliminary data.</text>
</comment>
<evidence type="ECO:0000313" key="1">
    <source>
        <dbReference type="EMBL" id="MBA7900486.1"/>
    </source>
</evidence>
<dbReference type="Proteomes" id="UP000518474">
    <property type="component" value="Unassembled WGS sequence"/>
</dbReference>
<evidence type="ECO:0000313" key="2">
    <source>
        <dbReference type="Proteomes" id="UP000518474"/>
    </source>
</evidence>
<proteinExistence type="predicted"/>
<gene>
    <name evidence="1" type="ORF">HV245_20405</name>
</gene>
<organism evidence="1 2">
    <name type="scientific">Escherichia marmotae</name>
    <dbReference type="NCBI Taxonomy" id="1499973"/>
    <lineage>
        <taxon>Bacteria</taxon>
        <taxon>Pseudomonadati</taxon>
        <taxon>Pseudomonadota</taxon>
        <taxon>Gammaproteobacteria</taxon>
        <taxon>Enterobacterales</taxon>
        <taxon>Enterobacteriaceae</taxon>
        <taxon>Escherichia</taxon>
    </lineage>
</organism>
<sequence length="49" mass="5559">MPDDTPYDFNTLVLVDAEEQAFGVVCTQQDTLYKGKRYSLLMTIEQVGD</sequence>
<dbReference type="EMBL" id="JABXPT010000014">
    <property type="protein sequence ID" value="MBA7900486.1"/>
    <property type="molecule type" value="Genomic_DNA"/>
</dbReference>
<dbReference type="AlphaFoldDB" id="A0A7W3AN80"/>
<accession>A0A7W3AN80</accession>
<reference evidence="1 2" key="1">
    <citation type="submission" date="2020-06" db="EMBL/GenBank/DDBJ databases">
        <title>REHAB project genomes.</title>
        <authorList>
            <person name="Shaw L.P."/>
        </authorList>
    </citation>
    <scope>NUCLEOTIDE SEQUENCE [LARGE SCALE GENOMIC DNA]</scope>
    <source>
        <strain evidence="1 2">RHBSTW-00604</strain>
    </source>
</reference>